<organism evidence="2 3">
    <name type="scientific">Candidatus Merdivicinus excrementipullorum</name>
    <dbReference type="NCBI Taxonomy" id="2840867"/>
    <lineage>
        <taxon>Bacteria</taxon>
        <taxon>Bacillati</taxon>
        <taxon>Bacillota</taxon>
        <taxon>Clostridia</taxon>
        <taxon>Eubacteriales</taxon>
        <taxon>Oscillospiraceae</taxon>
        <taxon>Oscillospiraceae incertae sedis</taxon>
        <taxon>Candidatus Merdivicinus</taxon>
    </lineage>
</organism>
<accession>A0A9D1FNE3</accession>
<dbReference type="Gene3D" id="3.20.20.150">
    <property type="entry name" value="Divalent-metal-dependent TIM barrel enzymes"/>
    <property type="match status" value="1"/>
</dbReference>
<dbReference type="InterPro" id="IPR036237">
    <property type="entry name" value="Xyl_isomerase-like_sf"/>
</dbReference>
<comment type="caution">
    <text evidence="2">The sequence shown here is derived from an EMBL/GenBank/DDBJ whole genome shotgun (WGS) entry which is preliminary data.</text>
</comment>
<reference evidence="2" key="2">
    <citation type="journal article" date="2021" name="PeerJ">
        <title>Extensive microbial diversity within the chicken gut microbiome revealed by metagenomics and culture.</title>
        <authorList>
            <person name="Gilroy R."/>
            <person name="Ravi A."/>
            <person name="Getino M."/>
            <person name="Pursley I."/>
            <person name="Horton D.L."/>
            <person name="Alikhan N.F."/>
            <person name="Baker D."/>
            <person name="Gharbi K."/>
            <person name="Hall N."/>
            <person name="Watson M."/>
            <person name="Adriaenssens E.M."/>
            <person name="Foster-Nyarko E."/>
            <person name="Jarju S."/>
            <person name="Secka A."/>
            <person name="Antonio M."/>
            <person name="Oren A."/>
            <person name="Chaudhuri R.R."/>
            <person name="La Ragione R."/>
            <person name="Hildebrand F."/>
            <person name="Pallen M.J."/>
        </authorList>
    </citation>
    <scope>NUCLEOTIDE SEQUENCE</scope>
    <source>
        <strain evidence="2">CHK199-13235</strain>
    </source>
</reference>
<gene>
    <name evidence="2" type="ORF">IAB51_07485</name>
</gene>
<dbReference type="GO" id="GO:0016853">
    <property type="term" value="F:isomerase activity"/>
    <property type="evidence" value="ECO:0007669"/>
    <property type="project" value="UniProtKB-KW"/>
</dbReference>
<dbReference type="EMBL" id="DVJP01000050">
    <property type="protein sequence ID" value="HIS76638.1"/>
    <property type="molecule type" value="Genomic_DNA"/>
</dbReference>
<reference evidence="2" key="1">
    <citation type="submission" date="2020-10" db="EMBL/GenBank/DDBJ databases">
        <authorList>
            <person name="Gilroy R."/>
        </authorList>
    </citation>
    <scope>NUCLEOTIDE SEQUENCE</scope>
    <source>
        <strain evidence="2">CHK199-13235</strain>
    </source>
</reference>
<dbReference type="PANTHER" id="PTHR12110:SF53">
    <property type="entry name" value="BLR5974 PROTEIN"/>
    <property type="match status" value="1"/>
</dbReference>
<dbReference type="InterPro" id="IPR050312">
    <property type="entry name" value="IolE/XylAMocC-like"/>
</dbReference>
<proteinExistence type="predicted"/>
<feature type="domain" description="Xylose isomerase-like TIM barrel" evidence="1">
    <location>
        <begin position="25"/>
        <end position="265"/>
    </location>
</feature>
<dbReference type="PANTHER" id="PTHR12110">
    <property type="entry name" value="HYDROXYPYRUVATE ISOMERASE"/>
    <property type="match status" value="1"/>
</dbReference>
<dbReference type="SUPFAM" id="SSF51658">
    <property type="entry name" value="Xylose isomerase-like"/>
    <property type="match status" value="1"/>
</dbReference>
<dbReference type="Pfam" id="PF01261">
    <property type="entry name" value="AP_endonuc_2"/>
    <property type="match status" value="1"/>
</dbReference>
<sequence length="287" mass="31362">MKIAVSSYSFSQYMGKGLLTQFTCIEKAKELGFDAIEFTDLQPPEGVSEEEFARQIKAECDRVGLPVSNYTIGADFLKTSVAEEVERLKKKVDIAAILGTASMRHDATWSGPSKSQGLKNMVDGIAAGIREVTEYAASKGIRTMVENHGFFLQDADRVETLINTVNHPNFGWLCDMGNFLCADEDPAKAYGKAAPYAFYAHAKDFIVKSGNEPDPGEGFFSSRSGNYLRGTIIGHGAVPVKQCLKVLKNAGYDGYIGVEFEGMEDCIQGISIGLANLRRYIAEVYGE</sequence>
<evidence type="ECO:0000313" key="3">
    <source>
        <dbReference type="Proteomes" id="UP000824002"/>
    </source>
</evidence>
<dbReference type="InterPro" id="IPR013022">
    <property type="entry name" value="Xyl_isomerase-like_TIM-brl"/>
</dbReference>
<protein>
    <submittedName>
        <fullName evidence="2">Sugar phosphate isomerase/epimerase</fullName>
    </submittedName>
</protein>
<dbReference type="AlphaFoldDB" id="A0A9D1FNE3"/>
<evidence type="ECO:0000259" key="1">
    <source>
        <dbReference type="Pfam" id="PF01261"/>
    </source>
</evidence>
<keyword evidence="2" id="KW-0413">Isomerase</keyword>
<dbReference type="Proteomes" id="UP000824002">
    <property type="component" value="Unassembled WGS sequence"/>
</dbReference>
<name>A0A9D1FNE3_9FIRM</name>
<evidence type="ECO:0000313" key="2">
    <source>
        <dbReference type="EMBL" id="HIS76638.1"/>
    </source>
</evidence>